<evidence type="ECO:0000256" key="7">
    <source>
        <dbReference type="SAM" id="Coils"/>
    </source>
</evidence>
<keyword evidence="5 7" id="KW-0175">Coiled coil</keyword>
<evidence type="ECO:0000256" key="4">
    <source>
        <dbReference type="ARBA" id="ARBA00023034"/>
    </source>
</evidence>
<dbReference type="GO" id="GO:0031985">
    <property type="term" value="C:Golgi cisterna"/>
    <property type="evidence" value="ECO:0007669"/>
    <property type="project" value="TreeGrafter"/>
</dbReference>
<evidence type="ECO:0000256" key="8">
    <source>
        <dbReference type="SAM" id="MobiDB-lite"/>
    </source>
</evidence>
<feature type="region of interest" description="Disordered" evidence="8">
    <location>
        <begin position="51"/>
        <end position="308"/>
    </location>
</feature>
<gene>
    <name evidence="10" type="ORF">RJ641_027913</name>
</gene>
<dbReference type="Pfam" id="PF09787">
    <property type="entry name" value="Golgin_A5"/>
    <property type="match status" value="1"/>
</dbReference>
<evidence type="ECO:0000256" key="3">
    <source>
        <dbReference type="ARBA" id="ARBA00022989"/>
    </source>
</evidence>
<feature type="transmembrane region" description="Helical" evidence="9">
    <location>
        <begin position="616"/>
        <end position="634"/>
    </location>
</feature>
<accession>A0AAN8W6Z6</accession>
<dbReference type="GO" id="GO:0007030">
    <property type="term" value="P:Golgi organization"/>
    <property type="evidence" value="ECO:0007669"/>
    <property type="project" value="InterPro"/>
</dbReference>
<feature type="coiled-coil region" evidence="7">
    <location>
        <begin position="461"/>
        <end position="530"/>
    </location>
</feature>
<proteinExistence type="predicted"/>
<keyword evidence="11" id="KW-1185">Reference proteome</keyword>
<dbReference type="PANTHER" id="PTHR13815">
    <property type="entry name" value="GOLGIN-84"/>
    <property type="match status" value="1"/>
</dbReference>
<evidence type="ECO:0000256" key="5">
    <source>
        <dbReference type="ARBA" id="ARBA00023054"/>
    </source>
</evidence>
<evidence type="ECO:0000256" key="2">
    <source>
        <dbReference type="ARBA" id="ARBA00022692"/>
    </source>
</evidence>
<feature type="compositionally biased region" description="Basic and acidic residues" evidence="8">
    <location>
        <begin position="297"/>
        <end position="306"/>
    </location>
</feature>
<evidence type="ECO:0000256" key="9">
    <source>
        <dbReference type="SAM" id="Phobius"/>
    </source>
</evidence>
<comment type="caution">
    <text evidence="10">The sequence shown here is derived from an EMBL/GenBank/DDBJ whole genome shotgun (WGS) entry which is preliminary data.</text>
</comment>
<keyword evidence="4" id="KW-0333">Golgi apparatus</keyword>
<evidence type="ECO:0000313" key="10">
    <source>
        <dbReference type="EMBL" id="KAK6942536.1"/>
    </source>
</evidence>
<protein>
    <submittedName>
        <fullName evidence="10">Golgin subfamily A member 5</fullName>
    </submittedName>
</protein>
<feature type="compositionally biased region" description="Basic and acidic residues" evidence="8">
    <location>
        <begin position="189"/>
        <end position="210"/>
    </location>
</feature>
<feature type="compositionally biased region" description="Polar residues" evidence="8">
    <location>
        <begin position="65"/>
        <end position="77"/>
    </location>
</feature>
<keyword evidence="3 9" id="KW-1133">Transmembrane helix</keyword>
<feature type="compositionally biased region" description="Basic and acidic residues" evidence="8">
    <location>
        <begin position="236"/>
        <end position="251"/>
    </location>
</feature>
<evidence type="ECO:0000256" key="6">
    <source>
        <dbReference type="ARBA" id="ARBA00023136"/>
    </source>
</evidence>
<dbReference type="PANTHER" id="PTHR13815:SF5">
    <property type="entry name" value="GOLGIN CANDIDATE 2"/>
    <property type="match status" value="1"/>
</dbReference>
<dbReference type="InterPro" id="IPR019177">
    <property type="entry name" value="Golgin_subfamily_A_member_5"/>
</dbReference>
<feature type="coiled-coil region" evidence="7">
    <location>
        <begin position="318"/>
        <end position="388"/>
    </location>
</feature>
<dbReference type="AlphaFoldDB" id="A0AAN8W6Z6"/>
<dbReference type="GO" id="GO:0000301">
    <property type="term" value="P:retrograde transport, vesicle recycling within Golgi"/>
    <property type="evidence" value="ECO:0007669"/>
    <property type="project" value="TreeGrafter"/>
</dbReference>
<dbReference type="Proteomes" id="UP001370490">
    <property type="component" value="Unassembled WGS sequence"/>
</dbReference>
<comment type="subcellular location">
    <subcellularLocation>
        <location evidence="1">Golgi apparatus membrane</location>
    </subcellularLocation>
</comment>
<name>A0AAN8W6Z6_9MAGN</name>
<dbReference type="EMBL" id="JBAMMX010000004">
    <property type="protein sequence ID" value="KAK6942536.1"/>
    <property type="molecule type" value="Genomic_DNA"/>
</dbReference>
<evidence type="ECO:0000313" key="11">
    <source>
        <dbReference type="Proteomes" id="UP001370490"/>
    </source>
</evidence>
<reference evidence="10 11" key="1">
    <citation type="submission" date="2023-12" db="EMBL/GenBank/DDBJ databases">
        <title>A high-quality genome assembly for Dillenia turbinata (Dilleniales).</title>
        <authorList>
            <person name="Chanderbali A."/>
        </authorList>
    </citation>
    <scope>NUCLEOTIDE SEQUENCE [LARGE SCALE GENOMIC DNA]</scope>
    <source>
        <strain evidence="10">LSX21</strain>
        <tissue evidence="10">Leaf</tissue>
    </source>
</reference>
<keyword evidence="2 9" id="KW-0812">Transmembrane</keyword>
<organism evidence="10 11">
    <name type="scientific">Dillenia turbinata</name>
    <dbReference type="NCBI Taxonomy" id="194707"/>
    <lineage>
        <taxon>Eukaryota</taxon>
        <taxon>Viridiplantae</taxon>
        <taxon>Streptophyta</taxon>
        <taxon>Embryophyta</taxon>
        <taxon>Tracheophyta</taxon>
        <taxon>Spermatophyta</taxon>
        <taxon>Magnoliopsida</taxon>
        <taxon>eudicotyledons</taxon>
        <taxon>Gunneridae</taxon>
        <taxon>Pentapetalae</taxon>
        <taxon>Dilleniales</taxon>
        <taxon>Dilleniaceae</taxon>
        <taxon>Dillenia</taxon>
    </lineage>
</organism>
<evidence type="ECO:0000256" key="1">
    <source>
        <dbReference type="ARBA" id="ARBA00004394"/>
    </source>
</evidence>
<feature type="compositionally biased region" description="Polar residues" evidence="8">
    <location>
        <begin position="171"/>
        <end position="186"/>
    </location>
</feature>
<feature type="compositionally biased region" description="Low complexity" evidence="8">
    <location>
        <begin position="119"/>
        <end position="146"/>
    </location>
</feature>
<sequence length="659" mass="72684">MANWISSKLKVAETLLQQASSSLSLSVSPLYFSLKFVPICAIQIDQQAAESLGKNEGPKSETADQETPSRSSSNVSLKDQLKKKSPASYNLPGKFLSDPTLNTDDGNRESIGKIADAVSPNKSTSNSNPNSKPTLTDSDWTTLLSTPNRPKSGNGVSGTIRGKLRDARVSKSGTAALKSTQRSSIGSGKDSRARSRKPENVEHKNDDNEKNGVVGIVEKEKTGKTGFESRQGSVNVKDDEKKVVEEGESRLSSDGIVKEVNLGFGRTGSGDLKKASSSASDEKSDSESDSGSTSGSESEREREERARKRKEILAAKAAAKAAEAVKQRENLVAKLEGEKESLVKILEERAKQQVKEASELQMNMMEKMEAAELEKQKHNNTRMEALARLAKLETVNADLARTLAPAQRNLEEEVTHVAELRQQIELKEVAYEELNRRMSSNQDTGTSIKRLVASKGIEFEQEILEAENSLLTNRIGQLQKKAEMLEESIETTRKEMENPTEVEIELKRRLAQLTDHLIQKQAQVENLSSEKAMLLFKIEAVSRSLEENKSMLNSSDFPSTSSGDDLESGRWEFNSKQRFEEKLWSGKRQLGSLLQQLDSIFVSGAVFLRRNPKAKLWAVVYLVCLHFWVIYILMSGSQASDEAKSGAVISLQNLNNTGV</sequence>
<dbReference type="GO" id="GO:0000139">
    <property type="term" value="C:Golgi membrane"/>
    <property type="evidence" value="ECO:0007669"/>
    <property type="project" value="UniProtKB-SubCell"/>
</dbReference>
<keyword evidence="6 9" id="KW-0472">Membrane</keyword>